<evidence type="ECO:0000256" key="3">
    <source>
        <dbReference type="ARBA" id="ARBA00022729"/>
    </source>
</evidence>
<dbReference type="Pfam" id="PF07714">
    <property type="entry name" value="PK_Tyr_Ser-Thr"/>
    <property type="match status" value="2"/>
</dbReference>
<gene>
    <name evidence="14" type="ORF">NE237_006384</name>
</gene>
<dbReference type="InterPro" id="IPR011009">
    <property type="entry name" value="Kinase-like_dom_sf"/>
</dbReference>
<dbReference type="GO" id="GO:0004674">
    <property type="term" value="F:protein serine/threonine kinase activity"/>
    <property type="evidence" value="ECO:0007669"/>
    <property type="project" value="UniProtKB-KW"/>
</dbReference>
<evidence type="ECO:0000313" key="15">
    <source>
        <dbReference type="Proteomes" id="UP001141806"/>
    </source>
</evidence>
<feature type="transmembrane region" description="Helical" evidence="10">
    <location>
        <begin position="256"/>
        <end position="281"/>
    </location>
</feature>
<dbReference type="Pfam" id="PF01657">
    <property type="entry name" value="Stress-antifung"/>
    <property type="match status" value="2"/>
</dbReference>
<keyword evidence="1" id="KW-0723">Serine/threonine-protein kinase</keyword>
<keyword evidence="3 11" id="KW-0732">Signal</keyword>
<keyword evidence="8" id="KW-0675">Receptor</keyword>
<feature type="domain" description="Gnk2-homologous" evidence="13">
    <location>
        <begin position="136"/>
        <end position="240"/>
    </location>
</feature>
<keyword evidence="10" id="KW-1133">Transmembrane helix</keyword>
<protein>
    <submittedName>
        <fullName evidence="14">Uncharacterized protein</fullName>
    </submittedName>
</protein>
<dbReference type="OrthoDB" id="1908121at2759"/>
<organism evidence="14 15">
    <name type="scientific">Protea cynaroides</name>
    <dbReference type="NCBI Taxonomy" id="273540"/>
    <lineage>
        <taxon>Eukaryota</taxon>
        <taxon>Viridiplantae</taxon>
        <taxon>Streptophyta</taxon>
        <taxon>Embryophyta</taxon>
        <taxon>Tracheophyta</taxon>
        <taxon>Spermatophyta</taxon>
        <taxon>Magnoliopsida</taxon>
        <taxon>Proteales</taxon>
        <taxon>Proteaceae</taxon>
        <taxon>Protea</taxon>
    </lineage>
</organism>
<feature type="chain" id="PRO_5040375761" evidence="11">
    <location>
        <begin position="24"/>
        <end position="594"/>
    </location>
</feature>
<feature type="domain" description="Gnk2-homologous" evidence="13">
    <location>
        <begin position="27"/>
        <end position="129"/>
    </location>
</feature>
<feature type="binding site" evidence="9">
    <location>
        <position position="348"/>
    </location>
    <ligand>
        <name>ATP</name>
        <dbReference type="ChEBI" id="CHEBI:30616"/>
    </ligand>
</feature>
<keyword evidence="10" id="KW-0472">Membrane</keyword>
<dbReference type="InterPro" id="IPR052059">
    <property type="entry name" value="CR_Ser/Thr_kinase"/>
</dbReference>
<dbReference type="GO" id="GO:0005524">
    <property type="term" value="F:ATP binding"/>
    <property type="evidence" value="ECO:0007669"/>
    <property type="project" value="UniProtKB-UniRule"/>
</dbReference>
<dbReference type="Gene3D" id="3.30.200.20">
    <property type="entry name" value="Phosphorylase Kinase, domain 1"/>
    <property type="match status" value="1"/>
</dbReference>
<keyword evidence="2" id="KW-0808">Transferase</keyword>
<proteinExistence type="predicted"/>
<evidence type="ECO:0000313" key="14">
    <source>
        <dbReference type="EMBL" id="KAJ4973210.1"/>
    </source>
</evidence>
<dbReference type="PROSITE" id="PS51473">
    <property type="entry name" value="GNK2"/>
    <property type="match status" value="2"/>
</dbReference>
<keyword evidence="10" id="KW-0812">Transmembrane</keyword>
<dbReference type="CDD" id="cd23509">
    <property type="entry name" value="Gnk2-like"/>
    <property type="match status" value="2"/>
</dbReference>
<dbReference type="PROSITE" id="PS00107">
    <property type="entry name" value="PROTEIN_KINASE_ATP"/>
    <property type="match status" value="1"/>
</dbReference>
<evidence type="ECO:0000256" key="5">
    <source>
        <dbReference type="ARBA" id="ARBA00022741"/>
    </source>
</evidence>
<evidence type="ECO:0000256" key="1">
    <source>
        <dbReference type="ARBA" id="ARBA00022527"/>
    </source>
</evidence>
<feature type="domain" description="Protein kinase" evidence="12">
    <location>
        <begin position="320"/>
        <end position="562"/>
    </location>
</feature>
<name>A0A9Q0QV45_9MAGN</name>
<dbReference type="EMBL" id="JAMYWD010000004">
    <property type="protein sequence ID" value="KAJ4973210.1"/>
    <property type="molecule type" value="Genomic_DNA"/>
</dbReference>
<dbReference type="Gene3D" id="1.10.510.10">
    <property type="entry name" value="Transferase(Phosphotransferase) domain 1"/>
    <property type="match status" value="1"/>
</dbReference>
<dbReference type="Proteomes" id="UP001141806">
    <property type="component" value="Unassembled WGS sequence"/>
</dbReference>
<dbReference type="InterPro" id="IPR001245">
    <property type="entry name" value="Ser-Thr/Tyr_kinase_cat_dom"/>
</dbReference>
<evidence type="ECO:0000256" key="11">
    <source>
        <dbReference type="SAM" id="SignalP"/>
    </source>
</evidence>
<keyword evidence="5 9" id="KW-0547">Nucleotide-binding</keyword>
<dbReference type="PANTHER" id="PTHR47973">
    <property type="entry name" value="CYSTEINE-RICH RECEPTOR-LIKE PROTEIN KINASE 3"/>
    <property type="match status" value="1"/>
</dbReference>
<dbReference type="SUPFAM" id="SSF56112">
    <property type="entry name" value="Protein kinase-like (PK-like)"/>
    <property type="match status" value="1"/>
</dbReference>
<sequence length="594" mass="66573">MIMADPLLSFLILISSLIQLTNANPRKEVVMLNCKTTTSQNLTQFLQNYEASGGMVKSEVSRNLFGYGSAGVPPNNVYLMAQCHGDLPIADCITCFQESYDFLSAACTPGIGGRVFLDGCFIRAENYSFYNDPSSYSEAFCGTSKGKEDEEQKKFNEVVKQLLDYLVEKTPKNGGFGTMSKKASRKTEVHALAICWKLTDNVACHTCLDNAVKSILRCLPLTEARIATDNCFLRYSDYPFLNPSKDSRIRSSFVPLTSYVLVISIGCMVAISLGVLAGSILHARVHKWQSKVKGIDMDSLLSKRCLTFEYSTLEKATNFFSEMNKLGEGASSIVFKACLADGREVAVKRLFISYKSRSDEIYNELYIVTQAQHKNLVRFLGCCLTNDVTLFVYEYLPLTSLDNFLFDPERKKELDWKKRFKIITGIAEEDKSLTHTPISGTLGYMAPEYMADGQINEKLDVYSFGVLVLEIISSIQNSKFKQDESLDTLVTTAWKHFKSNKVMEIIDEFLEIDDMECVTRVIHVGLLCTQRSPSLRPTMTKVIKMLTQKDMHLPTPSKPPFVCNYNELSLPSVSCKNPSEPSCSCSPHYSDCEA</sequence>
<evidence type="ECO:0000256" key="10">
    <source>
        <dbReference type="SAM" id="Phobius"/>
    </source>
</evidence>
<dbReference type="InterPro" id="IPR017441">
    <property type="entry name" value="Protein_kinase_ATP_BS"/>
</dbReference>
<dbReference type="InterPro" id="IPR002902">
    <property type="entry name" value="GNK2"/>
</dbReference>
<keyword evidence="7 9" id="KW-0067">ATP-binding</keyword>
<keyword evidence="15" id="KW-1185">Reference proteome</keyword>
<dbReference type="Gene3D" id="3.30.430.20">
    <property type="entry name" value="Gnk2 domain, C-X8-C-X2-C motif"/>
    <property type="match status" value="2"/>
</dbReference>
<evidence type="ECO:0000256" key="2">
    <source>
        <dbReference type="ARBA" id="ARBA00022679"/>
    </source>
</evidence>
<evidence type="ECO:0000256" key="6">
    <source>
        <dbReference type="ARBA" id="ARBA00022777"/>
    </source>
</evidence>
<dbReference type="AlphaFoldDB" id="A0A9Q0QV45"/>
<feature type="signal peptide" evidence="11">
    <location>
        <begin position="1"/>
        <end position="23"/>
    </location>
</feature>
<evidence type="ECO:0000256" key="9">
    <source>
        <dbReference type="PROSITE-ProRule" id="PRU10141"/>
    </source>
</evidence>
<dbReference type="InterPro" id="IPR038408">
    <property type="entry name" value="GNK2_sf"/>
</dbReference>
<keyword evidence="4" id="KW-0677">Repeat</keyword>
<evidence type="ECO:0000256" key="4">
    <source>
        <dbReference type="ARBA" id="ARBA00022737"/>
    </source>
</evidence>
<evidence type="ECO:0000259" key="13">
    <source>
        <dbReference type="PROSITE" id="PS51473"/>
    </source>
</evidence>
<comment type="caution">
    <text evidence="14">The sequence shown here is derived from an EMBL/GenBank/DDBJ whole genome shotgun (WGS) entry which is preliminary data.</text>
</comment>
<dbReference type="PROSITE" id="PS50011">
    <property type="entry name" value="PROTEIN_KINASE_DOM"/>
    <property type="match status" value="1"/>
</dbReference>
<accession>A0A9Q0QV45</accession>
<keyword evidence="6" id="KW-0418">Kinase</keyword>
<evidence type="ECO:0000256" key="7">
    <source>
        <dbReference type="ARBA" id="ARBA00022840"/>
    </source>
</evidence>
<evidence type="ECO:0000256" key="8">
    <source>
        <dbReference type="ARBA" id="ARBA00023170"/>
    </source>
</evidence>
<evidence type="ECO:0000259" key="12">
    <source>
        <dbReference type="PROSITE" id="PS50011"/>
    </source>
</evidence>
<reference evidence="14" key="1">
    <citation type="journal article" date="2023" name="Plant J.">
        <title>The genome of the king protea, Protea cynaroides.</title>
        <authorList>
            <person name="Chang J."/>
            <person name="Duong T.A."/>
            <person name="Schoeman C."/>
            <person name="Ma X."/>
            <person name="Roodt D."/>
            <person name="Barker N."/>
            <person name="Li Z."/>
            <person name="Van de Peer Y."/>
            <person name="Mizrachi E."/>
        </authorList>
    </citation>
    <scope>NUCLEOTIDE SEQUENCE</scope>
    <source>
        <tissue evidence="14">Young leaves</tissue>
    </source>
</reference>
<dbReference type="InterPro" id="IPR000719">
    <property type="entry name" value="Prot_kinase_dom"/>
</dbReference>